<dbReference type="InterPro" id="IPR001296">
    <property type="entry name" value="Glyco_trans_1"/>
</dbReference>
<dbReference type="CDD" id="cd03811">
    <property type="entry name" value="GT4_GT28_WabH-like"/>
    <property type="match status" value="1"/>
</dbReference>
<reference evidence="2 3" key="1">
    <citation type="submission" date="2017-09" db="EMBL/GenBank/DDBJ databases">
        <title>Large-scale bioinformatics analysis of Bacillus genomes uncovers conserved roles of natural products in bacterial physiology.</title>
        <authorList>
            <consortium name="Agbiome Team Llc"/>
            <person name="Bleich R.M."/>
            <person name="Grubbs K.J."/>
            <person name="Santa Maria K.C."/>
            <person name="Allen S.E."/>
            <person name="Farag S."/>
            <person name="Shank E.A."/>
            <person name="Bowers A."/>
        </authorList>
    </citation>
    <scope>NUCLEOTIDE SEQUENCE [LARGE SCALE GENOMIC DNA]</scope>
    <source>
        <strain evidence="2 3">AFS040105</strain>
    </source>
</reference>
<evidence type="ECO:0000259" key="1">
    <source>
        <dbReference type="Pfam" id="PF00534"/>
    </source>
</evidence>
<organism evidence="2 3">
    <name type="scientific">Bacillus cereus</name>
    <dbReference type="NCBI Taxonomy" id="1396"/>
    <lineage>
        <taxon>Bacteria</taxon>
        <taxon>Bacillati</taxon>
        <taxon>Bacillota</taxon>
        <taxon>Bacilli</taxon>
        <taxon>Bacillales</taxon>
        <taxon>Bacillaceae</taxon>
        <taxon>Bacillus</taxon>
        <taxon>Bacillus cereus group</taxon>
    </lineage>
</organism>
<dbReference type="SUPFAM" id="SSF53756">
    <property type="entry name" value="UDP-Glycosyltransferase/glycogen phosphorylase"/>
    <property type="match status" value="1"/>
</dbReference>
<dbReference type="Gene3D" id="3.40.50.2000">
    <property type="entry name" value="Glycogen Phosphorylase B"/>
    <property type="match status" value="2"/>
</dbReference>
<dbReference type="PANTHER" id="PTHR12526">
    <property type="entry name" value="GLYCOSYLTRANSFERASE"/>
    <property type="match status" value="1"/>
</dbReference>
<accession>A0A2C1LCN0</accession>
<comment type="caution">
    <text evidence="2">The sequence shown here is derived from an EMBL/GenBank/DDBJ whole genome shotgun (WGS) entry which is preliminary data.</text>
</comment>
<protein>
    <submittedName>
        <fullName evidence="2">Glycosyl transferase</fullName>
    </submittedName>
</protein>
<sequence length="396" mass="45446">MKKHLLFVMPSLAAGGGEKSLVNLLSQIDYTLYNVDLYLFNKTGSFFNAVPKEVNIVCFPKTYSLFAESLISSMLGFLKYGQVKLAFYRFVFFLKNRIIKDTSLAEQYTWKYLSESFGFLDKEYDVAIGYLEKSPIYFVVDKVKAKKKIGWIHTNYSNSGMDRDFDNIYFEQLDNIIAVSEECAKSLEENFKHLKHKIKSIYNIVSPKLISDLSNVDSIDNPMSDKSYVNILTVARLSYEKGIDMAIESCKQLVNKGYKIRWYVLGEGREREALETLIKSEKLEGDFKLLGIRENPYPYIKRTDLYVQPSRYEGKSIAIDEAKILNRPIIVTNFSTAKDQIEHGVNGLIVGMNGKSISSGIETMLKDVQLRENLRSNLSKENLGTEEEIYKLYDIL</sequence>
<dbReference type="AlphaFoldDB" id="A0A2C1LCN0"/>
<proteinExistence type="predicted"/>
<dbReference type="Proteomes" id="UP000225766">
    <property type="component" value="Unassembled WGS sequence"/>
</dbReference>
<dbReference type="EMBL" id="NUMG01000060">
    <property type="protein sequence ID" value="PGT96256.1"/>
    <property type="molecule type" value="Genomic_DNA"/>
</dbReference>
<feature type="domain" description="Glycosyl transferase family 1" evidence="1">
    <location>
        <begin position="229"/>
        <end position="377"/>
    </location>
</feature>
<keyword evidence="2" id="KW-0808">Transferase</keyword>
<gene>
    <name evidence="2" type="ORF">COD19_28215</name>
</gene>
<evidence type="ECO:0000313" key="2">
    <source>
        <dbReference type="EMBL" id="PGT96256.1"/>
    </source>
</evidence>
<dbReference type="RefSeq" id="WP_098841509.1">
    <property type="nucleotide sequence ID" value="NZ_NUMG01000060.1"/>
</dbReference>
<name>A0A2C1LCN0_BACCE</name>
<dbReference type="GO" id="GO:0016757">
    <property type="term" value="F:glycosyltransferase activity"/>
    <property type="evidence" value="ECO:0007669"/>
    <property type="project" value="InterPro"/>
</dbReference>
<evidence type="ECO:0000313" key="3">
    <source>
        <dbReference type="Proteomes" id="UP000225766"/>
    </source>
</evidence>
<dbReference type="PANTHER" id="PTHR12526:SF630">
    <property type="entry name" value="GLYCOSYLTRANSFERASE"/>
    <property type="match status" value="1"/>
</dbReference>
<dbReference type="Pfam" id="PF00534">
    <property type="entry name" value="Glycos_transf_1"/>
    <property type="match status" value="1"/>
</dbReference>